<dbReference type="EMBL" id="UOEX01000104">
    <property type="protein sequence ID" value="VAW34845.1"/>
    <property type="molecule type" value="Genomic_DNA"/>
</dbReference>
<feature type="non-terminal residue" evidence="2">
    <location>
        <position position="1"/>
    </location>
</feature>
<dbReference type="Pfam" id="PF09699">
    <property type="entry name" value="Paired_CXXCH_1"/>
    <property type="match status" value="1"/>
</dbReference>
<sequence>VNPAIYEYQICLKCHGDTTSITASISRYSPQANPTITNRRLDMAVTNPSFHPVMGIGVNPNVPSLPSSTSPDQSMNASSRIYCTDCHDSDETPRIGGTGPKGPHGSIYPHLLRERYETLYGTQESYAAYALCYRCHDRTSILSNVSFQKHGMMGGHSGHLKIGATCSVCHDPHGVVDDGVSGDHTHLINFDRNIVSPISGNTTPIYKDLGKFSGSCTLICHNKVHNNVTYP</sequence>
<protein>
    <submittedName>
        <fullName evidence="2">Cytochrome c family protein</fullName>
    </submittedName>
</protein>
<dbReference type="SUPFAM" id="SSF48695">
    <property type="entry name" value="Multiheme cytochromes"/>
    <property type="match status" value="1"/>
</dbReference>
<reference evidence="2" key="1">
    <citation type="submission" date="2018-06" db="EMBL/GenBank/DDBJ databases">
        <authorList>
            <person name="Zhirakovskaya E."/>
        </authorList>
    </citation>
    <scope>NUCLEOTIDE SEQUENCE</scope>
</reference>
<gene>
    <name evidence="2" type="ORF">MNBD_DELTA03-427</name>
</gene>
<dbReference type="InterPro" id="IPR036280">
    <property type="entry name" value="Multihaem_cyt_sf"/>
</dbReference>
<name>A0A3B0UUL0_9ZZZZ</name>
<dbReference type="AlphaFoldDB" id="A0A3B0UUL0"/>
<feature type="domain" description="Doubled CXXCH motif" evidence="1">
    <location>
        <begin position="83"/>
        <end position="139"/>
    </location>
</feature>
<accession>A0A3B0UUL0</accession>
<evidence type="ECO:0000313" key="2">
    <source>
        <dbReference type="EMBL" id="VAW34845.1"/>
    </source>
</evidence>
<proteinExistence type="predicted"/>
<dbReference type="Gene3D" id="1.10.1130.10">
    <property type="entry name" value="Flavocytochrome C3, Chain A"/>
    <property type="match status" value="1"/>
</dbReference>
<dbReference type="InterPro" id="IPR010177">
    <property type="entry name" value="Paired_CXXCH_1"/>
</dbReference>
<evidence type="ECO:0000259" key="1">
    <source>
        <dbReference type="Pfam" id="PF09699"/>
    </source>
</evidence>
<organism evidence="2">
    <name type="scientific">hydrothermal vent metagenome</name>
    <dbReference type="NCBI Taxonomy" id="652676"/>
    <lineage>
        <taxon>unclassified sequences</taxon>
        <taxon>metagenomes</taxon>
        <taxon>ecological metagenomes</taxon>
    </lineage>
</organism>